<feature type="domain" description="Serine aminopeptidase S33" evidence="1">
    <location>
        <begin position="31"/>
        <end position="230"/>
    </location>
</feature>
<evidence type="ECO:0000259" key="1">
    <source>
        <dbReference type="Pfam" id="PF12146"/>
    </source>
</evidence>
<dbReference type="Pfam" id="PF12146">
    <property type="entry name" value="Hydrolase_4"/>
    <property type="match status" value="1"/>
</dbReference>
<proteinExistence type="predicted"/>
<gene>
    <name evidence="2" type="ORF">DF223_14240</name>
</gene>
<dbReference type="Proteomes" id="UP000244962">
    <property type="component" value="Unassembled WGS sequence"/>
</dbReference>
<dbReference type="InterPro" id="IPR022742">
    <property type="entry name" value="Hydrolase_4"/>
</dbReference>
<keyword evidence="3" id="KW-1185">Reference proteome</keyword>
<accession>A0A2U1TAZ2</accession>
<dbReference type="EMBL" id="QEFB01000018">
    <property type="protein sequence ID" value="PWC04767.1"/>
    <property type="molecule type" value="Genomic_DNA"/>
</dbReference>
<dbReference type="AlphaFoldDB" id="A0A2U1TAZ2"/>
<dbReference type="SUPFAM" id="SSF53474">
    <property type="entry name" value="alpha/beta-Hydrolases"/>
    <property type="match status" value="1"/>
</dbReference>
<sequence length="304" mass="33891">MVATLVRRREVPLRRLASMFNDEAAARGWDVLYVHGWSDYFFQSELAEFWSAQGARFFAIDLRKYGRSLREYQTPGYITNLADYDEDIEAALTVMGHGIGDQPTRRLLLMGHSTGGLTVSLWADRHPQRAQALVLNSPWLEFQAGAVGRRALAPLATIGARLDPRAPLPNVDLGFYTRAVSRAMDGEWDYNTDWRPARGFPTHPAWLAAIFAGHQRVAAGLSINAPVLSMMSSRSTLSVTWSDRMLESDSVLVVDEIAEHSLRLAPTVTVAKIDRAIHDVLLSAGPVRAVAYGQLEQWARAYLR</sequence>
<dbReference type="GO" id="GO:0016787">
    <property type="term" value="F:hydrolase activity"/>
    <property type="evidence" value="ECO:0007669"/>
    <property type="project" value="UniProtKB-KW"/>
</dbReference>
<dbReference type="Gene3D" id="3.40.50.1820">
    <property type="entry name" value="alpha/beta hydrolase"/>
    <property type="match status" value="1"/>
</dbReference>
<evidence type="ECO:0000313" key="2">
    <source>
        <dbReference type="EMBL" id="PWC04767.1"/>
    </source>
</evidence>
<reference evidence="3" key="1">
    <citation type="submission" date="2018-04" db="EMBL/GenBank/DDBJ databases">
        <authorList>
            <person name="Liu S."/>
            <person name="Wang Z."/>
            <person name="Li J."/>
        </authorList>
    </citation>
    <scope>NUCLEOTIDE SEQUENCE [LARGE SCALE GENOMIC DNA]</scope>
    <source>
        <strain evidence="3">622</strain>
    </source>
</reference>
<protein>
    <submittedName>
        <fullName evidence="2">Alpha/beta hydrolase</fullName>
    </submittedName>
</protein>
<evidence type="ECO:0000313" key="3">
    <source>
        <dbReference type="Proteomes" id="UP000244962"/>
    </source>
</evidence>
<dbReference type="InterPro" id="IPR029058">
    <property type="entry name" value="AB_hydrolase_fold"/>
</dbReference>
<name>A0A2U1TAZ2_9MICO</name>
<keyword evidence="2" id="KW-0378">Hydrolase</keyword>
<organism evidence="2 3">
    <name type="scientific">Mycetocola zhujimingii</name>
    <dbReference type="NCBI Taxonomy" id="2079792"/>
    <lineage>
        <taxon>Bacteria</taxon>
        <taxon>Bacillati</taxon>
        <taxon>Actinomycetota</taxon>
        <taxon>Actinomycetes</taxon>
        <taxon>Micrococcales</taxon>
        <taxon>Microbacteriaceae</taxon>
        <taxon>Mycetocola</taxon>
    </lineage>
</organism>
<comment type="caution">
    <text evidence="2">The sequence shown here is derived from an EMBL/GenBank/DDBJ whole genome shotgun (WGS) entry which is preliminary data.</text>
</comment>